<organism evidence="6 7">
    <name type="scientific">Actinomyces radicidentis</name>
    <dbReference type="NCBI Taxonomy" id="111015"/>
    <lineage>
        <taxon>Bacteria</taxon>
        <taxon>Bacillati</taxon>
        <taxon>Actinomycetota</taxon>
        <taxon>Actinomycetes</taxon>
        <taxon>Actinomycetales</taxon>
        <taxon>Actinomycetaceae</taxon>
        <taxon>Actinomyces</taxon>
    </lineage>
</organism>
<dbReference type="InterPro" id="IPR003016">
    <property type="entry name" value="2-oxoA_DH_lipoyl-BS"/>
</dbReference>
<dbReference type="Proteomes" id="UP000065220">
    <property type="component" value="Chromosome"/>
</dbReference>
<evidence type="ECO:0000313" key="7">
    <source>
        <dbReference type="Proteomes" id="UP000065220"/>
    </source>
</evidence>
<dbReference type="Gene3D" id="2.40.50.100">
    <property type="match status" value="1"/>
</dbReference>
<comment type="subunit">
    <text evidence="3">The glycine cleavage system is composed of four proteins: P, T, L and H.</text>
</comment>
<dbReference type="InterPro" id="IPR017453">
    <property type="entry name" value="GCV_H_sub"/>
</dbReference>
<dbReference type="Pfam" id="PF01597">
    <property type="entry name" value="GCV_H"/>
    <property type="match status" value="1"/>
</dbReference>
<dbReference type="CDD" id="cd06848">
    <property type="entry name" value="GCS_H"/>
    <property type="match status" value="1"/>
</dbReference>
<keyword evidence="7" id="KW-1185">Reference proteome</keyword>
<dbReference type="AlphaFoldDB" id="A0A109W384"/>
<dbReference type="RefSeq" id="WP_067943741.1">
    <property type="nucleotide sequence ID" value="NZ_CAUHMM010000247.1"/>
</dbReference>
<dbReference type="InterPro" id="IPR033753">
    <property type="entry name" value="GCV_H/Fam206"/>
</dbReference>
<dbReference type="SUPFAM" id="SSF51230">
    <property type="entry name" value="Single hybrid motif"/>
    <property type="match status" value="1"/>
</dbReference>
<evidence type="ECO:0000256" key="3">
    <source>
        <dbReference type="HAMAP-Rule" id="MF_00272"/>
    </source>
</evidence>
<dbReference type="GO" id="GO:0009249">
    <property type="term" value="P:protein lipoylation"/>
    <property type="evidence" value="ECO:0007669"/>
    <property type="project" value="TreeGrafter"/>
</dbReference>
<gene>
    <name evidence="3" type="primary">gcvH</name>
    <name evidence="6" type="ORF">AXF14_12715</name>
</gene>
<dbReference type="HAMAP" id="MF_00272">
    <property type="entry name" value="GcvH"/>
    <property type="match status" value="1"/>
</dbReference>
<evidence type="ECO:0000313" key="6">
    <source>
        <dbReference type="EMBL" id="AMD88278.1"/>
    </source>
</evidence>
<dbReference type="PANTHER" id="PTHR11715:SF3">
    <property type="entry name" value="GLYCINE CLEAVAGE SYSTEM H PROTEIN-RELATED"/>
    <property type="match status" value="1"/>
</dbReference>
<name>A0A109W384_ACTRD</name>
<dbReference type="NCBIfam" id="NF002270">
    <property type="entry name" value="PRK01202.1"/>
    <property type="match status" value="1"/>
</dbReference>
<proteinExistence type="inferred from homology"/>
<dbReference type="PROSITE" id="PS00189">
    <property type="entry name" value="LIPOYL"/>
    <property type="match status" value="1"/>
</dbReference>
<feature type="modified residue" description="N6-lipoyllysine" evidence="3 4">
    <location>
        <position position="64"/>
    </location>
</feature>
<dbReference type="OrthoDB" id="9796712at2"/>
<evidence type="ECO:0000259" key="5">
    <source>
        <dbReference type="PROSITE" id="PS50968"/>
    </source>
</evidence>
<dbReference type="InterPro" id="IPR002930">
    <property type="entry name" value="GCV_H"/>
</dbReference>
<dbReference type="GO" id="GO:0019464">
    <property type="term" value="P:glycine decarboxylation via glycine cleavage system"/>
    <property type="evidence" value="ECO:0007669"/>
    <property type="project" value="UniProtKB-UniRule"/>
</dbReference>
<dbReference type="PROSITE" id="PS50968">
    <property type="entry name" value="BIOTINYL_LIPOYL"/>
    <property type="match status" value="1"/>
</dbReference>
<dbReference type="GO" id="GO:0005960">
    <property type="term" value="C:glycine cleavage complex"/>
    <property type="evidence" value="ECO:0007669"/>
    <property type="project" value="InterPro"/>
</dbReference>
<evidence type="ECO:0000256" key="4">
    <source>
        <dbReference type="PIRSR" id="PIRSR617453-50"/>
    </source>
</evidence>
<dbReference type="PANTHER" id="PTHR11715">
    <property type="entry name" value="GLYCINE CLEAVAGE SYSTEM H PROTEIN"/>
    <property type="match status" value="1"/>
</dbReference>
<dbReference type="NCBIfam" id="TIGR00527">
    <property type="entry name" value="gcvH"/>
    <property type="match status" value="1"/>
</dbReference>
<comment type="similarity">
    <text evidence="1 3">Belongs to the GcvH family.</text>
</comment>
<comment type="cofactor">
    <cofactor evidence="3">
        <name>(R)-lipoate</name>
        <dbReference type="ChEBI" id="CHEBI:83088"/>
    </cofactor>
    <text evidence="3">Binds 1 lipoyl cofactor covalently.</text>
</comment>
<dbReference type="EMBL" id="CP014228">
    <property type="protein sequence ID" value="AMD88278.1"/>
    <property type="molecule type" value="Genomic_DNA"/>
</dbReference>
<sequence length="129" mass="13556">MAQPIRPDLRYSVDHEWLSAEQPPRVGITAVASDALGEIVFVDLPEVGAEVEAGEPCGELESTKSVSDLVSPVTGTVVEVNEAVVDEPGTINADPYGAGWLFTVQVASEGELLSPEDYAAKFDAEIVAG</sequence>
<dbReference type="InterPro" id="IPR011053">
    <property type="entry name" value="Single_hybrid_motif"/>
</dbReference>
<feature type="domain" description="Lipoyl-binding" evidence="5">
    <location>
        <begin position="23"/>
        <end position="105"/>
    </location>
</feature>
<dbReference type="STRING" id="111015.AXF14_12715"/>
<comment type="function">
    <text evidence="3">The glycine cleavage system catalyzes the degradation of glycine. The H protein shuttles the methylamine group of glycine from the P protein to the T protein.</text>
</comment>
<keyword evidence="2 3" id="KW-0450">Lipoyl</keyword>
<evidence type="ECO:0000256" key="2">
    <source>
        <dbReference type="ARBA" id="ARBA00022823"/>
    </source>
</evidence>
<dbReference type="GO" id="GO:0005829">
    <property type="term" value="C:cytosol"/>
    <property type="evidence" value="ECO:0007669"/>
    <property type="project" value="TreeGrafter"/>
</dbReference>
<dbReference type="InterPro" id="IPR000089">
    <property type="entry name" value="Biotin_lipoyl"/>
</dbReference>
<protein>
    <recommendedName>
        <fullName evidence="3">Glycine cleavage system H protein</fullName>
    </recommendedName>
</protein>
<evidence type="ECO:0000256" key="1">
    <source>
        <dbReference type="ARBA" id="ARBA00009249"/>
    </source>
</evidence>
<reference evidence="7" key="1">
    <citation type="submission" date="2016-02" db="EMBL/GenBank/DDBJ databases">
        <authorList>
            <person name="Holder M.E."/>
            <person name="Ajami N.J."/>
            <person name="Petrosino J.F."/>
        </authorList>
    </citation>
    <scope>NUCLEOTIDE SEQUENCE [LARGE SCALE GENOMIC DNA]</scope>
    <source>
        <strain evidence="7">CCUG 36733</strain>
    </source>
</reference>
<accession>A0A109W384</accession>
<dbReference type="KEGG" id="ard:AXF14_12715"/>